<organism evidence="1 2">
    <name type="scientific">Gossypium mustelinum</name>
    <name type="common">Cotton</name>
    <name type="synonym">Gossypium caicoense</name>
    <dbReference type="NCBI Taxonomy" id="34275"/>
    <lineage>
        <taxon>Eukaryota</taxon>
        <taxon>Viridiplantae</taxon>
        <taxon>Streptophyta</taxon>
        <taxon>Embryophyta</taxon>
        <taxon>Tracheophyta</taxon>
        <taxon>Spermatophyta</taxon>
        <taxon>Magnoliopsida</taxon>
        <taxon>eudicotyledons</taxon>
        <taxon>Gunneridae</taxon>
        <taxon>Pentapetalae</taxon>
        <taxon>rosids</taxon>
        <taxon>malvids</taxon>
        <taxon>Malvales</taxon>
        <taxon>Malvaceae</taxon>
        <taxon>Malvoideae</taxon>
        <taxon>Gossypium</taxon>
    </lineage>
</organism>
<dbReference type="GO" id="GO:0009579">
    <property type="term" value="C:thylakoid"/>
    <property type="evidence" value="ECO:0007669"/>
    <property type="project" value="InterPro"/>
</dbReference>
<evidence type="ECO:0000313" key="1">
    <source>
        <dbReference type="EMBL" id="TYI48866.1"/>
    </source>
</evidence>
<dbReference type="Gene3D" id="1.20.1130.10">
    <property type="entry name" value="Photosystem I PsaA/PsaB"/>
    <property type="match status" value="1"/>
</dbReference>
<dbReference type="Proteomes" id="UP000323597">
    <property type="component" value="Chromosome D13"/>
</dbReference>
<keyword evidence="2" id="KW-1185">Reference proteome</keyword>
<dbReference type="InterPro" id="IPR001280">
    <property type="entry name" value="PSI_PsaA/B"/>
</dbReference>
<dbReference type="InterPro" id="IPR036408">
    <property type="entry name" value="PSI_PsaA/B_sf"/>
</dbReference>
<dbReference type="GO" id="GO:0016020">
    <property type="term" value="C:membrane"/>
    <property type="evidence" value="ECO:0007669"/>
    <property type="project" value="InterPro"/>
</dbReference>
<dbReference type="SUPFAM" id="SSF81558">
    <property type="entry name" value="Photosystem I subunits PsaA/PsaB"/>
    <property type="match status" value="1"/>
</dbReference>
<dbReference type="AlphaFoldDB" id="A0A5D2S7P7"/>
<dbReference type="EMBL" id="CM017661">
    <property type="protein sequence ID" value="TYI48866.1"/>
    <property type="molecule type" value="Genomic_DNA"/>
</dbReference>
<evidence type="ECO:0000313" key="2">
    <source>
        <dbReference type="Proteomes" id="UP000323597"/>
    </source>
</evidence>
<dbReference type="Pfam" id="PF00223">
    <property type="entry name" value="PsaA_PsaB"/>
    <property type="match status" value="1"/>
</dbReference>
<reference evidence="1 2" key="1">
    <citation type="submission" date="2019-07" db="EMBL/GenBank/DDBJ databases">
        <title>WGS assembly of Gossypium mustelinum.</title>
        <authorList>
            <person name="Chen Z.J."/>
            <person name="Sreedasyam A."/>
            <person name="Ando A."/>
            <person name="Song Q."/>
            <person name="De L."/>
            <person name="Hulse-Kemp A."/>
            <person name="Ding M."/>
            <person name="Ye W."/>
            <person name="Kirkbride R."/>
            <person name="Jenkins J."/>
            <person name="Plott C."/>
            <person name="Lovell J."/>
            <person name="Lin Y.-M."/>
            <person name="Vaughn R."/>
            <person name="Liu B."/>
            <person name="Li W."/>
            <person name="Simpson S."/>
            <person name="Scheffler B."/>
            <person name="Saski C."/>
            <person name="Grover C."/>
            <person name="Hu G."/>
            <person name="Conover J."/>
            <person name="Carlson J."/>
            <person name="Shu S."/>
            <person name="Boston L."/>
            <person name="Williams M."/>
            <person name="Peterson D."/>
            <person name="Mcgee K."/>
            <person name="Jones D."/>
            <person name="Wendel J."/>
            <person name="Stelly D."/>
            <person name="Grimwood J."/>
            <person name="Schmutz J."/>
        </authorList>
    </citation>
    <scope>NUCLEOTIDE SEQUENCE [LARGE SCALE GENOMIC DNA]</scope>
    <source>
        <strain evidence="1">1408120.09</strain>
    </source>
</reference>
<proteinExistence type="predicted"/>
<gene>
    <name evidence="1" type="ORF">E1A91_D13G277400v1</name>
</gene>
<accession>A0A5D2S7P7</accession>
<dbReference type="GO" id="GO:0015979">
    <property type="term" value="P:photosynthesis"/>
    <property type="evidence" value="ECO:0007669"/>
    <property type="project" value="InterPro"/>
</dbReference>
<protein>
    <submittedName>
        <fullName evidence="1">Uncharacterized protein</fullName>
    </submittedName>
</protein>
<name>A0A5D2S7P7_GOSMU</name>
<sequence length="89" mass="9955">MFCVVWLETKQRGADAVAGVCFQGVCFFNYEAWLNGSTHIRPNAHVVWPIVSQEILIVNVGPIHIGPSQQQVKKSRMAMQMGVSDLRNI</sequence>